<dbReference type="PANTHER" id="PTHR12526:SF637">
    <property type="entry name" value="GLYCOSYLTRANSFERASE EPSF-RELATED"/>
    <property type="match status" value="1"/>
</dbReference>
<dbReference type="EMBL" id="MN740716">
    <property type="protein sequence ID" value="QHS80697.1"/>
    <property type="molecule type" value="Genomic_DNA"/>
</dbReference>
<name>A0A6C0ALK9_9ZZZZ</name>
<dbReference type="AlphaFoldDB" id="A0A6C0ALK9"/>
<proteinExistence type="predicted"/>
<evidence type="ECO:0000259" key="1">
    <source>
        <dbReference type="Pfam" id="PF00534"/>
    </source>
</evidence>
<organism evidence="2">
    <name type="scientific">viral metagenome</name>
    <dbReference type="NCBI Taxonomy" id="1070528"/>
    <lineage>
        <taxon>unclassified sequences</taxon>
        <taxon>metagenomes</taxon>
        <taxon>organismal metagenomes</taxon>
    </lineage>
</organism>
<reference evidence="2" key="1">
    <citation type="journal article" date="2020" name="Nature">
        <title>Giant virus diversity and host interactions through global metagenomics.</title>
        <authorList>
            <person name="Schulz F."/>
            <person name="Roux S."/>
            <person name="Paez-Espino D."/>
            <person name="Jungbluth S."/>
            <person name="Walsh D.A."/>
            <person name="Denef V.J."/>
            <person name="McMahon K.D."/>
            <person name="Konstantinidis K.T."/>
            <person name="Eloe-Fadrosh E.A."/>
            <person name="Kyrpides N.C."/>
            <person name="Woyke T."/>
        </authorList>
    </citation>
    <scope>NUCLEOTIDE SEQUENCE</scope>
    <source>
        <strain evidence="2">GVMAG-S-1091796-13</strain>
    </source>
</reference>
<dbReference type="Pfam" id="PF00534">
    <property type="entry name" value="Glycos_transf_1"/>
    <property type="match status" value="1"/>
</dbReference>
<dbReference type="InterPro" id="IPR001296">
    <property type="entry name" value="Glyco_trans_1"/>
</dbReference>
<accession>A0A6C0ALK9</accession>
<dbReference type="PANTHER" id="PTHR12526">
    <property type="entry name" value="GLYCOSYLTRANSFERASE"/>
    <property type="match status" value="1"/>
</dbReference>
<protein>
    <recommendedName>
        <fullName evidence="1">Glycosyl transferase family 1 domain-containing protein</fullName>
    </recommendedName>
</protein>
<feature type="domain" description="Glycosyl transferase family 1" evidence="1">
    <location>
        <begin position="186"/>
        <end position="335"/>
    </location>
</feature>
<dbReference type="GO" id="GO:0016757">
    <property type="term" value="F:glycosyltransferase activity"/>
    <property type="evidence" value="ECO:0007669"/>
    <property type="project" value="InterPro"/>
</dbReference>
<sequence length="429" mass="50268">MSETKTKILFRGWLQIPHSYSLVNCFQLVHLFKNYSDKIDFYVEEMPYFRQEWNNSKKLVYTQSYNDIIKNFKKWNGEEVDLIYSMTYPYNITMENAKINNKVIPKCVFYTSEFATLDPNYFVCNKSLTSDKSIETYIQENEKLYMTSPSVWSSLGMKKYKLPDSRNRIITHGVDPEIFRFDVTSRDNIRRFYNVKDSDILLINIGAMTKNKGILLILLCLNYLVNKMGKTHYKLLLKGTGDLYQTKQFLEIYFEELQNNNSLTKDEMNILLTNHIIFTDKTLSYEKINGLFNAADLYISPYLAEGFNLTSLESLSAGLPVMISSTGSTKEYIEDIYKNGGEKHIIYIESSVLEMANNMKCNNIGLDTVINTLLHNEEHIKHMKFLRSSNNTTLYSKMREYITNNYSWNNVADLLYSYFKYIIENCKSK</sequence>
<evidence type="ECO:0000313" key="2">
    <source>
        <dbReference type="EMBL" id="QHS80697.1"/>
    </source>
</evidence>
<dbReference type="Gene3D" id="3.40.50.2000">
    <property type="entry name" value="Glycogen Phosphorylase B"/>
    <property type="match status" value="1"/>
</dbReference>
<dbReference type="SUPFAM" id="SSF53756">
    <property type="entry name" value="UDP-Glycosyltransferase/glycogen phosphorylase"/>
    <property type="match status" value="1"/>
</dbReference>